<reference evidence="1 2" key="1">
    <citation type="submission" date="2013-04" db="EMBL/GenBank/DDBJ databases">
        <title>The Genome Sequence of Propionimicrobium lymphophilum ACS-093-V-SCH5.</title>
        <authorList>
            <consortium name="The Broad Institute Genomics Platform"/>
            <person name="Earl A."/>
            <person name="Ward D."/>
            <person name="Feldgarden M."/>
            <person name="Gevers D."/>
            <person name="Saerens B."/>
            <person name="Vaneechoutte M."/>
            <person name="Walker B."/>
            <person name="Young S."/>
            <person name="Zeng Q."/>
            <person name="Gargeya S."/>
            <person name="Fitzgerald M."/>
            <person name="Haas B."/>
            <person name="Abouelleil A."/>
            <person name="Allen A.W."/>
            <person name="Alvarado L."/>
            <person name="Arachchi H.M."/>
            <person name="Berlin A.M."/>
            <person name="Chapman S.B."/>
            <person name="Gainer-Dewar J."/>
            <person name="Goldberg J."/>
            <person name="Griggs A."/>
            <person name="Gujja S."/>
            <person name="Hansen M."/>
            <person name="Howarth C."/>
            <person name="Imamovic A."/>
            <person name="Ireland A."/>
            <person name="Larimer J."/>
            <person name="McCowan C."/>
            <person name="Murphy C."/>
            <person name="Pearson M."/>
            <person name="Poon T.W."/>
            <person name="Priest M."/>
            <person name="Roberts A."/>
            <person name="Saif S."/>
            <person name="Shea T."/>
            <person name="Sisk P."/>
            <person name="Sykes S."/>
            <person name="Wortman J."/>
            <person name="Nusbaum C."/>
            <person name="Birren B."/>
        </authorList>
    </citation>
    <scope>NUCLEOTIDE SEQUENCE [LARGE SCALE GENOMIC DNA]</scope>
    <source>
        <strain evidence="1 2">ACS-093-V-SCH5</strain>
    </source>
</reference>
<evidence type="ECO:0000313" key="1">
    <source>
        <dbReference type="EMBL" id="EPD32580.1"/>
    </source>
</evidence>
<organism evidence="1 2">
    <name type="scientific">Propionimicrobium lymphophilum ACS-093-V-SCH5</name>
    <dbReference type="NCBI Taxonomy" id="883161"/>
    <lineage>
        <taxon>Bacteria</taxon>
        <taxon>Bacillati</taxon>
        <taxon>Actinomycetota</taxon>
        <taxon>Actinomycetes</taxon>
        <taxon>Propionibacteriales</taxon>
        <taxon>Propionibacteriaceae</taxon>
        <taxon>Propionimicrobium</taxon>
    </lineage>
</organism>
<dbReference type="Proteomes" id="UP000014417">
    <property type="component" value="Unassembled WGS sequence"/>
</dbReference>
<comment type="caution">
    <text evidence="1">The sequence shown here is derived from an EMBL/GenBank/DDBJ whole genome shotgun (WGS) entry which is preliminary data.</text>
</comment>
<gene>
    <name evidence="1" type="ORF">HMPREF9306_01279</name>
</gene>
<protein>
    <submittedName>
        <fullName evidence="1">Uncharacterized protein</fullName>
    </submittedName>
</protein>
<sequence length="168" mass="18725">MNSFNEANVCRDSIGRFTNKPGADTPPEASFESDAIEEVFEDSGYADWLRNVMACSRGDINYDDIKKQLVTKNSDGDWECSPSRYDLALIEQRFDFDTYSTFKDVVDYAIAPAVERDEFDLYAIADEVVVDVAPPNSLNPSYAVVADGSKFWLAVVKYTKQGSSTSAH</sequence>
<accession>S2W2L1</accession>
<name>S2W2L1_9ACTN</name>
<dbReference type="AlphaFoldDB" id="S2W2L1"/>
<evidence type="ECO:0000313" key="2">
    <source>
        <dbReference type="Proteomes" id="UP000014417"/>
    </source>
</evidence>
<keyword evidence="2" id="KW-1185">Reference proteome</keyword>
<dbReference type="RefSeq" id="WP_016456109.1">
    <property type="nucleotide sequence ID" value="NZ_KE150269.1"/>
</dbReference>
<dbReference type="EMBL" id="AGZR01000008">
    <property type="protein sequence ID" value="EPD32580.1"/>
    <property type="molecule type" value="Genomic_DNA"/>
</dbReference>
<dbReference type="HOGENOM" id="CLU_1601229_0_0_11"/>
<proteinExistence type="predicted"/>